<feature type="region of interest" description="Disordered" evidence="1">
    <location>
        <begin position="329"/>
        <end position="351"/>
    </location>
</feature>
<feature type="region of interest" description="Disordered" evidence="1">
    <location>
        <begin position="395"/>
        <end position="436"/>
    </location>
</feature>
<dbReference type="Proteomes" id="UP000053424">
    <property type="component" value="Unassembled WGS sequence"/>
</dbReference>
<reference evidence="3" key="2">
    <citation type="submission" date="2015-01" db="EMBL/GenBank/DDBJ databases">
        <title>Evolutionary Origins and Diversification of the Mycorrhizal Mutualists.</title>
        <authorList>
            <consortium name="DOE Joint Genome Institute"/>
            <consortium name="Mycorrhizal Genomics Consortium"/>
            <person name="Kohler A."/>
            <person name="Kuo A."/>
            <person name="Nagy L.G."/>
            <person name="Floudas D."/>
            <person name="Copeland A."/>
            <person name="Barry K.W."/>
            <person name="Cichocki N."/>
            <person name="Veneault-Fourrey C."/>
            <person name="LaButti K."/>
            <person name="Lindquist E.A."/>
            <person name="Lipzen A."/>
            <person name="Lundell T."/>
            <person name="Morin E."/>
            <person name="Murat C."/>
            <person name="Riley R."/>
            <person name="Ohm R."/>
            <person name="Sun H."/>
            <person name="Tunlid A."/>
            <person name="Henrissat B."/>
            <person name="Grigoriev I.V."/>
            <person name="Hibbett D.S."/>
            <person name="Martin F."/>
        </authorList>
    </citation>
    <scope>NUCLEOTIDE SEQUENCE [LARGE SCALE GENOMIC DNA]</scope>
    <source>
        <strain evidence="3">h7</strain>
    </source>
</reference>
<dbReference type="AlphaFoldDB" id="A0A0C3C1X4"/>
<evidence type="ECO:0000313" key="2">
    <source>
        <dbReference type="EMBL" id="KIM38274.1"/>
    </source>
</evidence>
<sequence length="436" mass="48843">MTTKADGNRKPTAGYTATKGLGTSKAVLNTLKLVGDDEDLAFLKTSADAANGILSGIREIEDGEIDADFAALAMDACGLVYIVITRCEEILNHDGKIPDQTKVDSGGLTRNLEEIQSFVHKKSHRKLYQRILKHGSDEQKVQSYRDQLRSWQAKFGLNNESTIHESLQDIVDEILRKLDLEEHAARKAKGSLIRPDVCSVTVSPPPSIENPLPTILLSSPPEQEDPPQIAKPSNTVPQLQDNETDPGRIKEENEVRRKERLEEEHRRKKAERERWRKSEQEFIQLPEAKIEGVEIITPFLPIVNKPSSSQSSQSVANDAALKLPIAEDLHHPRPRPLPQIHNGVPKIPAAVGKEDKEIAKELHYRTQKELEAEDERQALLLAAKIQLEWEAEERLVKRSSLSSRQGMEKSPSIDSTQVPYPTYSSSDPLRLSRHPA</sequence>
<evidence type="ECO:0000256" key="1">
    <source>
        <dbReference type="SAM" id="MobiDB-lite"/>
    </source>
</evidence>
<name>A0A0C3C1X4_HEBCY</name>
<organism evidence="2 3">
    <name type="scientific">Hebeloma cylindrosporum</name>
    <dbReference type="NCBI Taxonomy" id="76867"/>
    <lineage>
        <taxon>Eukaryota</taxon>
        <taxon>Fungi</taxon>
        <taxon>Dikarya</taxon>
        <taxon>Basidiomycota</taxon>
        <taxon>Agaricomycotina</taxon>
        <taxon>Agaricomycetes</taxon>
        <taxon>Agaricomycetidae</taxon>
        <taxon>Agaricales</taxon>
        <taxon>Agaricineae</taxon>
        <taxon>Hymenogastraceae</taxon>
        <taxon>Hebeloma</taxon>
    </lineage>
</organism>
<dbReference type="HOGENOM" id="CLU_628592_0_0_1"/>
<dbReference type="InterPro" id="IPR059179">
    <property type="entry name" value="MLKL-like_MCAfunc"/>
</dbReference>
<accession>A0A0C3C1X4</accession>
<gene>
    <name evidence="2" type="ORF">M413DRAFT_448008</name>
</gene>
<feature type="compositionally biased region" description="Polar residues" evidence="1">
    <location>
        <begin position="412"/>
        <end position="427"/>
    </location>
</feature>
<feature type="compositionally biased region" description="Polar residues" evidence="1">
    <location>
        <begin position="231"/>
        <end position="241"/>
    </location>
</feature>
<proteinExistence type="predicted"/>
<dbReference type="CDD" id="cd21037">
    <property type="entry name" value="MLKL_NTD"/>
    <property type="match status" value="1"/>
</dbReference>
<dbReference type="OrthoDB" id="3069009at2759"/>
<feature type="compositionally biased region" description="Basic and acidic residues" evidence="1">
    <location>
        <begin position="245"/>
        <end position="272"/>
    </location>
</feature>
<evidence type="ECO:0000313" key="3">
    <source>
        <dbReference type="Proteomes" id="UP000053424"/>
    </source>
</evidence>
<protein>
    <submittedName>
        <fullName evidence="2">Uncharacterized protein</fullName>
    </submittedName>
</protein>
<reference evidence="2 3" key="1">
    <citation type="submission" date="2014-04" db="EMBL/GenBank/DDBJ databases">
        <authorList>
            <consortium name="DOE Joint Genome Institute"/>
            <person name="Kuo A."/>
            <person name="Gay G."/>
            <person name="Dore J."/>
            <person name="Kohler A."/>
            <person name="Nagy L.G."/>
            <person name="Floudas D."/>
            <person name="Copeland A."/>
            <person name="Barry K.W."/>
            <person name="Cichocki N."/>
            <person name="Veneault-Fourrey C."/>
            <person name="LaButti K."/>
            <person name="Lindquist E.A."/>
            <person name="Lipzen A."/>
            <person name="Lundell T."/>
            <person name="Morin E."/>
            <person name="Murat C."/>
            <person name="Sun H."/>
            <person name="Tunlid A."/>
            <person name="Henrissat B."/>
            <person name="Grigoriev I.V."/>
            <person name="Hibbett D.S."/>
            <person name="Martin F."/>
            <person name="Nordberg H.P."/>
            <person name="Cantor M.N."/>
            <person name="Hua S.X."/>
        </authorList>
    </citation>
    <scope>NUCLEOTIDE SEQUENCE [LARGE SCALE GENOMIC DNA]</scope>
    <source>
        <strain evidence="3">h7</strain>
    </source>
</reference>
<feature type="region of interest" description="Disordered" evidence="1">
    <location>
        <begin position="202"/>
        <end position="272"/>
    </location>
</feature>
<keyword evidence="3" id="KW-1185">Reference proteome</keyword>
<dbReference type="EMBL" id="KN831792">
    <property type="protein sequence ID" value="KIM38274.1"/>
    <property type="molecule type" value="Genomic_DNA"/>
</dbReference>